<dbReference type="Proteomes" id="UP000248918">
    <property type="component" value="Unassembled WGS sequence"/>
</dbReference>
<proteinExistence type="predicted"/>
<comment type="caution">
    <text evidence="1">The sequence shown here is derived from an EMBL/GenBank/DDBJ whole genome shotgun (WGS) entry which is preliminary data.</text>
</comment>
<evidence type="ECO:0000313" key="1">
    <source>
        <dbReference type="EMBL" id="RAS19549.1"/>
    </source>
</evidence>
<organism evidence="1 2">
    <name type="scientific">Paraburkholderia bryophila</name>
    <dbReference type="NCBI Taxonomy" id="420952"/>
    <lineage>
        <taxon>Bacteria</taxon>
        <taxon>Pseudomonadati</taxon>
        <taxon>Pseudomonadota</taxon>
        <taxon>Betaproteobacteria</taxon>
        <taxon>Burkholderiales</taxon>
        <taxon>Burkholderiaceae</taxon>
        <taxon>Paraburkholderia</taxon>
    </lineage>
</organism>
<dbReference type="EMBL" id="QLTK01000040">
    <property type="protein sequence ID" value="RAS19549.1"/>
    <property type="molecule type" value="Genomic_DNA"/>
</dbReference>
<dbReference type="OrthoDB" id="9153145at2"/>
<dbReference type="AlphaFoldDB" id="A0A329BAQ2"/>
<reference evidence="1 2" key="1">
    <citation type="submission" date="2018-06" db="EMBL/GenBank/DDBJ databases">
        <title>Genomic Encyclopedia of Type Strains, Phase III (KMG-III): the genomes of soil and plant-associated and newly described type strains.</title>
        <authorList>
            <person name="Whitman W."/>
        </authorList>
    </citation>
    <scope>NUCLEOTIDE SEQUENCE [LARGE SCALE GENOMIC DNA]</scope>
    <source>
        <strain evidence="1 2">LMG 23644</strain>
    </source>
</reference>
<gene>
    <name evidence="1" type="ORF">BX591_14051</name>
</gene>
<name>A0A329BAQ2_9BURK</name>
<accession>A0A329BAQ2</accession>
<sequence>MSTDDLGGGNRSPYLPKFETAEEARKHIEDGGVAWVESRIEDSFAERLGCMKEKIVRLESLRNVDPFLSNVLVESILVDCRALFLERKKKDPAEDTNSTLQNVYRARGEEEKAKKIDDVFERKILDVSLKTIIKGWVDKRIVHVDFLKRPEEDELFSRASTFIFSEGDSGMLPVLRAIVDEYEAFTGKHGPNMRAAIDRVFELLTGNPNDEAA</sequence>
<evidence type="ECO:0000313" key="2">
    <source>
        <dbReference type="Proteomes" id="UP000248918"/>
    </source>
</evidence>
<dbReference type="RefSeq" id="WP_111935506.1">
    <property type="nucleotide sequence ID" value="NZ_CADFFP010000039.1"/>
</dbReference>
<protein>
    <submittedName>
        <fullName evidence="1">Uncharacterized protein</fullName>
    </submittedName>
</protein>